<evidence type="ECO:0000313" key="3">
    <source>
        <dbReference type="Proteomes" id="UP000055035"/>
    </source>
</evidence>
<reference evidence="2 3" key="1">
    <citation type="submission" date="2015-11" db="EMBL/GenBank/DDBJ databases">
        <title>Genomic analysis of 38 Legionella species identifies large and diverse effector repertoires.</title>
        <authorList>
            <person name="Burstein D."/>
            <person name="Amaro F."/>
            <person name="Zusman T."/>
            <person name="Lifshitz Z."/>
            <person name="Cohen O."/>
            <person name="Gilbert J.A."/>
            <person name="Pupko T."/>
            <person name="Shuman H.A."/>
            <person name="Segal G."/>
        </authorList>
    </citation>
    <scope>NUCLEOTIDE SEQUENCE [LARGE SCALE GENOMIC DNA]</scope>
    <source>
        <strain evidence="2 3">BL-540</strain>
    </source>
</reference>
<proteinExistence type="predicted"/>
<accession>A0A0W0VEK8</accession>
<gene>
    <name evidence="2" type="ORF">Ljor_0352</name>
</gene>
<dbReference type="Proteomes" id="UP000055035">
    <property type="component" value="Unassembled WGS sequence"/>
</dbReference>
<dbReference type="RefSeq" id="WP_126320104.1">
    <property type="nucleotide sequence ID" value="NZ_LR134383.1"/>
</dbReference>
<evidence type="ECO:0008006" key="4">
    <source>
        <dbReference type="Google" id="ProtNLM"/>
    </source>
</evidence>
<protein>
    <recommendedName>
        <fullName evidence="4">Transmembrane protein</fullName>
    </recommendedName>
</protein>
<evidence type="ECO:0000256" key="1">
    <source>
        <dbReference type="SAM" id="Phobius"/>
    </source>
</evidence>
<keyword evidence="1" id="KW-0472">Membrane</keyword>
<sequence>MKKLINKSLMLKFVMLYLYSPIDENMIRVFKEFLDISRDELDFIYTLQKFQKDIHSIPHPSRYKKRNLFFCNLVQESAHFKKLNALFDFYLAPNPSQATWSENWSYFCHWTSLHVFKHYRKYISAWYLFGSAYLIYLIAPMVWAKSVCGHSYQFQNLTHNGLCLNPNEFVLNNSLTIYGSSNHFFTELLCRNCDNGHFYFDKNSIYGPIIGTLRDDYKTTKYYNGKFFKKYISDEEAINALKQIRAIYSQIEKGEISYSLFSFSCMDFTQMIYQAAGGKEDLYKEFTQQRLSGLTGAWATLKYNRFHYKFWLSALTVLWQMPSIQEEIDQFEEQLISCMDKKSENDDLIYCQQTPSGEKYPEGYQPSYQPTAEFQDGNINYLCRP</sequence>
<keyword evidence="1" id="KW-1133">Transmembrane helix</keyword>
<keyword evidence="3" id="KW-1185">Reference proteome</keyword>
<dbReference type="AlphaFoldDB" id="A0A0W0VEK8"/>
<comment type="caution">
    <text evidence="2">The sequence shown here is derived from an EMBL/GenBank/DDBJ whole genome shotgun (WGS) entry which is preliminary data.</text>
</comment>
<organism evidence="2 3">
    <name type="scientific">Legionella jordanis</name>
    <dbReference type="NCBI Taxonomy" id="456"/>
    <lineage>
        <taxon>Bacteria</taxon>
        <taxon>Pseudomonadati</taxon>
        <taxon>Pseudomonadota</taxon>
        <taxon>Gammaproteobacteria</taxon>
        <taxon>Legionellales</taxon>
        <taxon>Legionellaceae</taxon>
        <taxon>Legionella</taxon>
    </lineage>
</organism>
<feature type="transmembrane region" description="Helical" evidence="1">
    <location>
        <begin position="125"/>
        <end position="143"/>
    </location>
</feature>
<evidence type="ECO:0000313" key="2">
    <source>
        <dbReference type="EMBL" id="KTD18530.1"/>
    </source>
</evidence>
<name>A0A0W0VEK8_9GAMM</name>
<dbReference type="PATRIC" id="fig|456.5.peg.376"/>
<keyword evidence="1" id="KW-0812">Transmembrane</keyword>
<dbReference type="EMBL" id="LNYJ01000010">
    <property type="protein sequence ID" value="KTD18530.1"/>
    <property type="molecule type" value="Genomic_DNA"/>
</dbReference>